<dbReference type="EMBL" id="LXQA010851063">
    <property type="protein sequence ID" value="MCI73997.1"/>
    <property type="molecule type" value="Genomic_DNA"/>
</dbReference>
<evidence type="ECO:0000313" key="2">
    <source>
        <dbReference type="Proteomes" id="UP000265520"/>
    </source>
</evidence>
<evidence type="ECO:0000313" key="1">
    <source>
        <dbReference type="EMBL" id="MCI73997.1"/>
    </source>
</evidence>
<keyword evidence="2" id="KW-1185">Reference proteome</keyword>
<protein>
    <submittedName>
        <fullName evidence="1">Uncharacterized protein</fullName>
    </submittedName>
</protein>
<sequence length="46" mass="5096">STDEDEGLQLGSLSNLFCEVENHSEEETDDDTLLPLSDTELIDLTL</sequence>
<reference evidence="1 2" key="1">
    <citation type="journal article" date="2018" name="Front. Plant Sci.">
        <title>Red Clover (Trifolium pratense) and Zigzag Clover (T. medium) - A Picture of Genomic Similarities and Differences.</title>
        <authorList>
            <person name="Dluhosova J."/>
            <person name="Istvanek J."/>
            <person name="Nedelnik J."/>
            <person name="Repkova J."/>
        </authorList>
    </citation>
    <scope>NUCLEOTIDE SEQUENCE [LARGE SCALE GENOMIC DNA]</scope>
    <source>
        <strain evidence="2">cv. 10/8</strain>
        <tissue evidence="1">Leaf</tissue>
    </source>
</reference>
<accession>A0A392UMK8</accession>
<feature type="non-terminal residue" evidence="1">
    <location>
        <position position="1"/>
    </location>
</feature>
<organism evidence="1 2">
    <name type="scientific">Trifolium medium</name>
    <dbReference type="NCBI Taxonomy" id="97028"/>
    <lineage>
        <taxon>Eukaryota</taxon>
        <taxon>Viridiplantae</taxon>
        <taxon>Streptophyta</taxon>
        <taxon>Embryophyta</taxon>
        <taxon>Tracheophyta</taxon>
        <taxon>Spermatophyta</taxon>
        <taxon>Magnoliopsida</taxon>
        <taxon>eudicotyledons</taxon>
        <taxon>Gunneridae</taxon>
        <taxon>Pentapetalae</taxon>
        <taxon>rosids</taxon>
        <taxon>fabids</taxon>
        <taxon>Fabales</taxon>
        <taxon>Fabaceae</taxon>
        <taxon>Papilionoideae</taxon>
        <taxon>50 kb inversion clade</taxon>
        <taxon>NPAAA clade</taxon>
        <taxon>Hologalegina</taxon>
        <taxon>IRL clade</taxon>
        <taxon>Trifolieae</taxon>
        <taxon>Trifolium</taxon>
    </lineage>
</organism>
<proteinExistence type="predicted"/>
<comment type="caution">
    <text evidence="1">The sequence shown here is derived from an EMBL/GenBank/DDBJ whole genome shotgun (WGS) entry which is preliminary data.</text>
</comment>
<dbReference type="Proteomes" id="UP000265520">
    <property type="component" value="Unassembled WGS sequence"/>
</dbReference>
<name>A0A392UMK8_9FABA</name>
<dbReference type="AlphaFoldDB" id="A0A392UMK8"/>